<evidence type="ECO:0000259" key="6">
    <source>
        <dbReference type="PROSITE" id="PS50122"/>
    </source>
</evidence>
<feature type="active site" evidence="4">
    <location>
        <position position="131"/>
    </location>
</feature>
<dbReference type="PANTHER" id="PTHR42872:SF6">
    <property type="entry name" value="PROTEIN-GLUTAMATE METHYLESTERASE_PROTEIN-GLUTAMINE GLUTAMINASE"/>
    <property type="match status" value="1"/>
</dbReference>
<keyword evidence="1 4" id="KW-0378">Hydrolase</keyword>
<dbReference type="Pfam" id="PF01339">
    <property type="entry name" value="CheB_methylest"/>
    <property type="match status" value="1"/>
</dbReference>
<evidence type="ECO:0000256" key="5">
    <source>
        <dbReference type="SAM" id="MobiDB-lite"/>
    </source>
</evidence>
<feature type="region of interest" description="Disordered" evidence="5">
    <location>
        <begin position="192"/>
        <end position="229"/>
    </location>
</feature>
<comment type="catalytic activity">
    <reaction evidence="3">
        <text>[protein]-L-glutamate 5-O-methyl ester + H2O = L-glutamyl-[protein] + methanol + H(+)</text>
        <dbReference type="Rhea" id="RHEA:23236"/>
        <dbReference type="Rhea" id="RHEA-COMP:10208"/>
        <dbReference type="Rhea" id="RHEA-COMP:10311"/>
        <dbReference type="ChEBI" id="CHEBI:15377"/>
        <dbReference type="ChEBI" id="CHEBI:15378"/>
        <dbReference type="ChEBI" id="CHEBI:17790"/>
        <dbReference type="ChEBI" id="CHEBI:29973"/>
        <dbReference type="ChEBI" id="CHEBI:82795"/>
        <dbReference type="EC" id="3.1.1.61"/>
    </reaction>
</comment>
<dbReference type="CDD" id="cd16433">
    <property type="entry name" value="CheB"/>
    <property type="match status" value="1"/>
</dbReference>
<feature type="domain" description="CheB-type methylesterase" evidence="6">
    <location>
        <begin position="1"/>
        <end position="189"/>
    </location>
</feature>
<dbReference type="PROSITE" id="PS50122">
    <property type="entry name" value="CHEB"/>
    <property type="match status" value="1"/>
</dbReference>
<evidence type="ECO:0000313" key="7">
    <source>
        <dbReference type="EMBL" id="MFD1146571.1"/>
    </source>
</evidence>
<dbReference type="InterPro" id="IPR011247">
    <property type="entry name" value="Chemotax_prot-Glu_Me-esterase"/>
</dbReference>
<dbReference type="SUPFAM" id="SSF52738">
    <property type="entry name" value="Methylesterase CheB, C-terminal domain"/>
    <property type="match status" value="1"/>
</dbReference>
<dbReference type="InterPro" id="IPR000673">
    <property type="entry name" value="Sig_transdc_resp-reg_Me-estase"/>
</dbReference>
<feature type="active site" evidence="4">
    <location>
        <position position="39"/>
    </location>
</feature>
<dbReference type="Proteomes" id="UP001597168">
    <property type="component" value="Unassembled WGS sequence"/>
</dbReference>
<gene>
    <name evidence="7" type="ORF">ACFQ3T_05495</name>
</gene>
<evidence type="ECO:0000313" key="8">
    <source>
        <dbReference type="Proteomes" id="UP001597168"/>
    </source>
</evidence>
<name>A0ABW3QP85_9PSEU</name>
<accession>A0ABW3QP85</accession>
<comment type="caution">
    <text evidence="7">The sequence shown here is derived from an EMBL/GenBank/DDBJ whole genome shotgun (WGS) entry which is preliminary data.</text>
</comment>
<evidence type="ECO:0000256" key="1">
    <source>
        <dbReference type="ARBA" id="ARBA00022801"/>
    </source>
</evidence>
<organism evidence="7 8">
    <name type="scientific">Saccharothrix hoggarensis</name>
    <dbReference type="NCBI Taxonomy" id="913853"/>
    <lineage>
        <taxon>Bacteria</taxon>
        <taxon>Bacillati</taxon>
        <taxon>Actinomycetota</taxon>
        <taxon>Actinomycetes</taxon>
        <taxon>Pseudonocardiales</taxon>
        <taxon>Pseudonocardiaceae</taxon>
        <taxon>Saccharothrix</taxon>
    </lineage>
</organism>
<reference evidence="8" key="1">
    <citation type="journal article" date="2019" name="Int. J. Syst. Evol. Microbiol.">
        <title>The Global Catalogue of Microorganisms (GCM) 10K type strain sequencing project: providing services to taxonomists for standard genome sequencing and annotation.</title>
        <authorList>
            <consortium name="The Broad Institute Genomics Platform"/>
            <consortium name="The Broad Institute Genome Sequencing Center for Infectious Disease"/>
            <person name="Wu L."/>
            <person name="Ma J."/>
        </authorList>
    </citation>
    <scope>NUCLEOTIDE SEQUENCE [LARGE SCALE GENOMIC DNA]</scope>
    <source>
        <strain evidence="8">CCUG 60214</strain>
    </source>
</reference>
<dbReference type="InterPro" id="IPR035909">
    <property type="entry name" value="CheB_C"/>
</dbReference>
<evidence type="ECO:0000256" key="2">
    <source>
        <dbReference type="ARBA" id="ARBA00039140"/>
    </source>
</evidence>
<feature type="compositionally biased region" description="Basic and acidic residues" evidence="5">
    <location>
        <begin position="210"/>
        <end position="229"/>
    </location>
</feature>
<keyword evidence="4" id="KW-0145">Chemotaxis</keyword>
<proteinExistence type="predicted"/>
<dbReference type="EMBL" id="JBHTLK010000015">
    <property type="protein sequence ID" value="MFD1146571.1"/>
    <property type="molecule type" value="Genomic_DNA"/>
</dbReference>
<dbReference type="PIRSF" id="PIRSF036461">
    <property type="entry name" value="Chmtx_methlestr"/>
    <property type="match status" value="1"/>
</dbReference>
<dbReference type="RefSeq" id="WP_380720549.1">
    <property type="nucleotide sequence ID" value="NZ_JBHTLK010000015.1"/>
</dbReference>
<protein>
    <recommendedName>
        <fullName evidence="2">protein-glutamate methylesterase</fullName>
        <ecNumber evidence="2">3.1.1.61</ecNumber>
    </recommendedName>
</protein>
<dbReference type="EC" id="3.1.1.61" evidence="2"/>
<feature type="active site" evidence="4">
    <location>
        <position position="12"/>
    </location>
</feature>
<evidence type="ECO:0000256" key="3">
    <source>
        <dbReference type="ARBA" id="ARBA00048267"/>
    </source>
</evidence>
<dbReference type="PANTHER" id="PTHR42872">
    <property type="entry name" value="PROTEIN-GLUTAMATE METHYLESTERASE/PROTEIN-GLUTAMINE GLUTAMINASE"/>
    <property type="match status" value="1"/>
</dbReference>
<evidence type="ECO:0000256" key="4">
    <source>
        <dbReference type="PROSITE-ProRule" id="PRU00050"/>
    </source>
</evidence>
<keyword evidence="8" id="KW-1185">Reference proteome</keyword>
<sequence length="368" mass="38416">MPTRDLIVVGASAGGVEALRTFVAGLPGDLDAAVAVVLHLPAGGTSALAGILNRAGPLPAVNASDGMALRRGRVHVAPPDHHLLVVDGAVHLSHGPTENGHRPAVDALFRSAASAHGARVIGIVLSGALDDGTAGMITIAARGGLTVVQDPDDALYAGMPTSVLRHVKADHVLPAAKMGALLEDCVGVAVDDQPAEDRSRDDPIPGNGHPGEDRSREDRPGRDRLGTADLARRETAISAADGGVHADEVIPLGRPSTFSCPDCSGALVELNAEPKRFRCQVGHAWTAEALLDAQGVALEKAVWTALRTLEEKANLARRMRGDAHARGADLLVRRFERTEEEAAHAADVLRRHLLSGTFTRPADEETAT</sequence>
<dbReference type="Gene3D" id="3.40.50.180">
    <property type="entry name" value="Methylesterase CheB, C-terminal domain"/>
    <property type="match status" value="1"/>
</dbReference>